<evidence type="ECO:0000313" key="2">
    <source>
        <dbReference type="EMBL" id="QBM28522.1"/>
    </source>
</evidence>
<keyword evidence="3" id="KW-1185">Reference proteome</keyword>
<feature type="region of interest" description="Disordered" evidence="1">
    <location>
        <begin position="176"/>
        <end position="221"/>
    </location>
</feature>
<keyword evidence="2" id="KW-0449">Lipoprotein</keyword>
<feature type="compositionally biased region" description="Polar residues" evidence="1">
    <location>
        <begin position="57"/>
        <end position="68"/>
    </location>
</feature>
<evidence type="ECO:0000313" key="3">
    <source>
        <dbReference type="Proteomes" id="UP000293912"/>
    </source>
</evidence>
<dbReference type="EMBL" id="CP037867">
    <property type="protein sequence ID" value="QBM28522.1"/>
    <property type="molecule type" value="Genomic_DNA"/>
</dbReference>
<reference evidence="2 3" key="1">
    <citation type="submission" date="2019-03" db="EMBL/GenBank/DDBJ databases">
        <authorList>
            <person name="Sebastian G."/>
            <person name="Baumann P."/>
            <person name="Ruckert C."/>
            <person name="Kalinowski J."/>
            <person name="Nebel B."/>
            <person name="Takors R."/>
            <person name="Blombach B."/>
        </authorList>
    </citation>
    <scope>NUCLEOTIDE SEQUENCE [LARGE SCALE GENOMIC DNA]</scope>
    <source>
        <strain evidence="2 3">DSM 1084</strain>
    </source>
</reference>
<organism evidence="2 3">
    <name type="scientific">Hydrogenophaga pseudoflava</name>
    <name type="common">Pseudomonas carboxydoflava</name>
    <dbReference type="NCBI Taxonomy" id="47421"/>
    <lineage>
        <taxon>Bacteria</taxon>
        <taxon>Pseudomonadati</taxon>
        <taxon>Pseudomonadota</taxon>
        <taxon>Betaproteobacteria</taxon>
        <taxon>Burkholderiales</taxon>
        <taxon>Comamonadaceae</taxon>
        <taxon>Hydrogenophaga</taxon>
    </lineage>
</organism>
<dbReference type="AlphaFoldDB" id="A0A4P6WWZ5"/>
<proteinExistence type="predicted"/>
<feature type="region of interest" description="Disordered" evidence="1">
    <location>
        <begin position="57"/>
        <end position="104"/>
    </location>
</feature>
<dbReference type="Pfam" id="PF09676">
    <property type="entry name" value="TraV"/>
    <property type="match status" value="1"/>
</dbReference>
<protein>
    <submittedName>
        <fullName evidence="2">Type IV conjugative transfer system lipoprotein (TraV)</fullName>
    </submittedName>
</protein>
<dbReference type="Proteomes" id="UP000293912">
    <property type="component" value="Chromosome"/>
</dbReference>
<name>A0A4P6WWZ5_HYDPS</name>
<dbReference type="InterPro" id="IPR014118">
    <property type="entry name" value="T4SS_TraV"/>
</dbReference>
<evidence type="ECO:0000256" key="1">
    <source>
        <dbReference type="SAM" id="MobiDB-lite"/>
    </source>
</evidence>
<dbReference type="RefSeq" id="WP_133156805.1">
    <property type="nucleotide sequence ID" value="NZ_CP037867.1"/>
</dbReference>
<sequence length="221" mass="22903" precursor="true">MSARIAWIARRASAALLLPLAGCINMSGLSGSSKYSCTAPEGVACDSVSGTYTNALHNNLPGQQTSASRGAPQGTAAETIASPPVRQPMAGAPRSIADGSADGAPPLALRSQARVLRLWTRPWEDADGDLWDQGYVYVQVDAGRWQIDHVRQRIRDQYAPLRPPPAVAPATLSSGAPAVAGFTPSESDSAAPAEGAVQRPAPFSAFPSLARPPAGLGARPQ</sequence>
<dbReference type="KEGG" id="hpse:HPF_12550"/>
<accession>A0A4P6WWZ5</accession>
<gene>
    <name evidence="2" type="ORF">HPF_12550</name>
</gene>